<accession>A0A951UK34</accession>
<evidence type="ECO:0000313" key="2">
    <source>
        <dbReference type="Proteomes" id="UP000715781"/>
    </source>
</evidence>
<name>A0A951UK34_9NOST</name>
<dbReference type="EMBL" id="JAHHHN010000028">
    <property type="protein sequence ID" value="MBW4564980.1"/>
    <property type="molecule type" value="Genomic_DNA"/>
</dbReference>
<dbReference type="AlphaFoldDB" id="A0A951UK34"/>
<dbReference type="Proteomes" id="UP000715781">
    <property type="component" value="Unassembled WGS sequence"/>
</dbReference>
<protein>
    <submittedName>
        <fullName evidence="1">Uncharacterized protein</fullName>
    </submittedName>
</protein>
<evidence type="ECO:0000313" key="1">
    <source>
        <dbReference type="EMBL" id="MBW4564980.1"/>
    </source>
</evidence>
<reference evidence="1" key="2">
    <citation type="journal article" date="2022" name="Microbiol. Resour. Announc.">
        <title>Metagenome Sequencing to Explore Phylogenomics of Terrestrial Cyanobacteria.</title>
        <authorList>
            <person name="Ward R.D."/>
            <person name="Stajich J.E."/>
            <person name="Johansen J.R."/>
            <person name="Huntemann M."/>
            <person name="Clum A."/>
            <person name="Foster B."/>
            <person name="Foster B."/>
            <person name="Roux S."/>
            <person name="Palaniappan K."/>
            <person name="Varghese N."/>
            <person name="Mukherjee S."/>
            <person name="Reddy T.B.K."/>
            <person name="Daum C."/>
            <person name="Copeland A."/>
            <person name="Chen I.A."/>
            <person name="Ivanova N.N."/>
            <person name="Kyrpides N.C."/>
            <person name="Shapiro N."/>
            <person name="Eloe-Fadrosh E.A."/>
            <person name="Pietrasiak N."/>
        </authorList>
    </citation>
    <scope>NUCLEOTIDE SEQUENCE</scope>
    <source>
        <strain evidence="1">JT2-VF2</strain>
    </source>
</reference>
<reference evidence="1" key="1">
    <citation type="submission" date="2021-05" db="EMBL/GenBank/DDBJ databases">
        <authorList>
            <person name="Pietrasiak N."/>
            <person name="Ward R."/>
            <person name="Stajich J.E."/>
            <person name="Kurbessoian T."/>
        </authorList>
    </citation>
    <scope>NUCLEOTIDE SEQUENCE</scope>
    <source>
        <strain evidence="1">JT2-VF2</strain>
    </source>
</reference>
<proteinExistence type="predicted"/>
<organism evidence="1 2">
    <name type="scientific">Mojavia pulchra JT2-VF2</name>
    <dbReference type="NCBI Taxonomy" id="287848"/>
    <lineage>
        <taxon>Bacteria</taxon>
        <taxon>Bacillati</taxon>
        <taxon>Cyanobacteriota</taxon>
        <taxon>Cyanophyceae</taxon>
        <taxon>Nostocales</taxon>
        <taxon>Nostocaceae</taxon>
    </lineage>
</organism>
<gene>
    <name evidence="1" type="ORF">KME32_28510</name>
</gene>
<sequence length="295" mass="34672">MQLPPEEADYFFSLFKPLLVYTNQKFQINPDIRKPEDIEKCPFETTVKIRYTLYENPELFDNFIHENSDNLSREDISIIQSWKDFLLEEFFVFRYLKKYTIFLTSDEPTKAYGVLSLYSPFEEIVGSDLPKLVETVLLPFKDKIVSDGIFKSSNIFFGSGIRGRLKESYELAKTRFGIITSLTNSVSEIETADIAKLKTYLKSQNNLVKHWNEIQILKDKSLELKQLYYQEIGKIYANKYSKQWREIGLNNVWFALFEDMPIASGKTQADVERTVKQILTNPQKKFVYYFHLKGK</sequence>
<comment type="caution">
    <text evidence="1">The sequence shown here is derived from an EMBL/GenBank/DDBJ whole genome shotgun (WGS) entry which is preliminary data.</text>
</comment>